<feature type="domain" description="Reverse transcriptase Ty1/copia-type" evidence="2">
    <location>
        <begin position="685"/>
        <end position="829"/>
    </location>
</feature>
<accession>A0A6L2MCV3</accession>
<evidence type="ECO:0000259" key="2">
    <source>
        <dbReference type="Pfam" id="PF07727"/>
    </source>
</evidence>
<evidence type="ECO:0000256" key="1">
    <source>
        <dbReference type="SAM" id="MobiDB-lite"/>
    </source>
</evidence>
<comment type="caution">
    <text evidence="3">The sequence shown here is derived from an EMBL/GenBank/DDBJ whole genome shotgun (WGS) entry which is preliminary data.</text>
</comment>
<dbReference type="CDD" id="cd09272">
    <property type="entry name" value="RNase_HI_RT_Ty1"/>
    <property type="match status" value="1"/>
</dbReference>
<dbReference type="PANTHER" id="PTHR11439">
    <property type="entry name" value="GAG-POL-RELATED RETROTRANSPOSON"/>
    <property type="match status" value="1"/>
</dbReference>
<dbReference type="EMBL" id="BKCJ010006316">
    <property type="protein sequence ID" value="GEU71500.1"/>
    <property type="molecule type" value="Genomic_DNA"/>
</dbReference>
<feature type="region of interest" description="Disordered" evidence="1">
    <location>
        <begin position="20"/>
        <end position="56"/>
    </location>
</feature>
<dbReference type="Pfam" id="PF07727">
    <property type="entry name" value="RVT_2"/>
    <property type="match status" value="3"/>
</dbReference>
<evidence type="ECO:0000313" key="3">
    <source>
        <dbReference type="EMBL" id="GEU71500.1"/>
    </source>
</evidence>
<feature type="domain" description="Reverse transcriptase Ty1/copia-type" evidence="2">
    <location>
        <begin position="130"/>
        <end position="241"/>
    </location>
</feature>
<name>A0A6L2MCV3_TANCI</name>
<feature type="domain" description="Reverse transcriptase Ty1/copia-type" evidence="2">
    <location>
        <begin position="620"/>
        <end position="684"/>
    </location>
</feature>
<sequence>MIVESIHIRFDEIKEVSETSVANDTSGLVPQRQKASDYDNSDPVPQLHNVSSSADEHVPSKKELGLLFGPLYDEFFNAEEEHLPDDEFTNPFCAPAQEVTESSSHNIGQCKQGDNLQQIVKCVCSYSPLQVWELVKKPFGKTIIRLKWLWKNKKDEDQTVIRNKARLVAKGYAQEEGIDFEESFAPVSRLEAVWIFVAYTAQKSFPIYQMDVKTAFLNGPLKEEVYVAQPDGFVDLDHPKKAKYALEILHKHGVEKGQSIGTPMATKPKLDADLSGNPIDQTDYRSKIGSLMYLTSSRPDIVQALAYDVHKCRMIPRLVIILEEEMCTSGNIVINSRVTPSWREIVSLTVLVKLASYTSLTATRYKGKEIAKPITPPSESAFEEDNDPERAQRYKDMQKNYSLITKYFKKIYKPTNNNLRTSSNSRNKNLDTTLRYKNDNQSGQFRNQRKMKVAGASVPLQAEQYDWLADTNEEIDMQELEAHYSYMAKIQEVPTADTCTDSEPLEQELNECKTILAKTSKTQRETNSVRDSCLVALQNKQTEFEKYKASNDRIVDYKKLEPKPHVPSQQELDPLFGPLYDEFFTADHPLEQVCGKPSKPMQTRRQLATDPKMCMFALTVWELIEKPFGQTVIRLKWLQKNKKDEDQTVIRNKARLVAKGYAQEEGIDFEESFAPVARLEAVRIFEEVYVAQPDGLVDPNHPKKVYRLRKALYGLKQAPSTWYDELLKFLTSKGFTKGTIDPTLFTIRYEEDILLVQIYVDDIIFGSTNPKYSKRFEELMDSRFELSLMGEIKFFFGLQIHQSPCRIFINQVKYALEILYKHGMDKGQSIGTLMAMKPKLDADLSGNPVDQTDYRSKIGSLMYLTSSRPDIVQADCTAMSSTEAEYVALSTSCAQVMWMRTQIQDYGLHYNNIPLYCDSQSAIAISCNPVQHSRTKYIHTRYHFIKEQVKNGIIELYFVRTEYQLGDMFTKALPKDRFKYLVRRIGMRCLTPAELEVLAKESA</sequence>
<reference evidence="3" key="1">
    <citation type="journal article" date="2019" name="Sci. Rep.">
        <title>Draft genome of Tanacetum cinerariifolium, the natural source of mosquito coil.</title>
        <authorList>
            <person name="Yamashiro T."/>
            <person name="Shiraishi A."/>
            <person name="Satake H."/>
            <person name="Nakayama K."/>
        </authorList>
    </citation>
    <scope>NUCLEOTIDE SEQUENCE</scope>
</reference>
<dbReference type="InterPro" id="IPR013103">
    <property type="entry name" value="RVT_2"/>
</dbReference>
<dbReference type="AlphaFoldDB" id="A0A6L2MCV3"/>
<dbReference type="InterPro" id="IPR043502">
    <property type="entry name" value="DNA/RNA_pol_sf"/>
</dbReference>
<dbReference type="PANTHER" id="PTHR11439:SF483">
    <property type="entry name" value="PEPTIDE SYNTHASE GLIP-LIKE, PUTATIVE (AFU_ORTHOLOGUE AFUA_3G12920)-RELATED"/>
    <property type="match status" value="1"/>
</dbReference>
<dbReference type="SUPFAM" id="SSF56672">
    <property type="entry name" value="DNA/RNA polymerases"/>
    <property type="match status" value="1"/>
</dbReference>
<protein>
    <recommendedName>
        <fullName evidence="2">Reverse transcriptase Ty1/copia-type domain-containing protein</fullName>
    </recommendedName>
</protein>
<organism evidence="3">
    <name type="scientific">Tanacetum cinerariifolium</name>
    <name type="common">Dalmatian daisy</name>
    <name type="synonym">Chrysanthemum cinerariifolium</name>
    <dbReference type="NCBI Taxonomy" id="118510"/>
    <lineage>
        <taxon>Eukaryota</taxon>
        <taxon>Viridiplantae</taxon>
        <taxon>Streptophyta</taxon>
        <taxon>Embryophyta</taxon>
        <taxon>Tracheophyta</taxon>
        <taxon>Spermatophyta</taxon>
        <taxon>Magnoliopsida</taxon>
        <taxon>eudicotyledons</taxon>
        <taxon>Gunneridae</taxon>
        <taxon>Pentapetalae</taxon>
        <taxon>asterids</taxon>
        <taxon>campanulids</taxon>
        <taxon>Asterales</taxon>
        <taxon>Asteraceae</taxon>
        <taxon>Asteroideae</taxon>
        <taxon>Anthemideae</taxon>
        <taxon>Anthemidinae</taxon>
        <taxon>Tanacetum</taxon>
    </lineage>
</organism>
<gene>
    <name evidence="3" type="ORF">Tci_043478</name>
</gene>
<proteinExistence type="predicted"/>